<keyword evidence="8" id="KW-0865">Zymogen</keyword>
<evidence type="ECO:0000256" key="11">
    <source>
        <dbReference type="ARBA" id="ARBA00036320"/>
    </source>
</evidence>
<comment type="catalytic activity">
    <reaction evidence="11">
        <text>Preferential cleavage: Arg-|-Xaa, Lys-|-Xaa.</text>
        <dbReference type="EC" id="3.4.21.4"/>
    </reaction>
</comment>
<accession>A0A8S4R5R8</accession>
<evidence type="ECO:0000256" key="7">
    <source>
        <dbReference type="ARBA" id="ARBA00022825"/>
    </source>
</evidence>
<evidence type="ECO:0000256" key="14">
    <source>
        <dbReference type="ARBA" id="ARBA00084094"/>
    </source>
</evidence>
<dbReference type="InterPro" id="IPR009003">
    <property type="entry name" value="Peptidase_S1_PA"/>
</dbReference>
<dbReference type="Gene3D" id="2.40.10.10">
    <property type="entry name" value="Trypsin-like serine proteases"/>
    <property type="match status" value="1"/>
</dbReference>
<name>A0A8S4R5R8_9NEOP</name>
<dbReference type="SMART" id="SM00020">
    <property type="entry name" value="Tryp_SPc"/>
    <property type="match status" value="1"/>
</dbReference>
<dbReference type="SUPFAM" id="SSF50494">
    <property type="entry name" value="Trypsin-like serine proteases"/>
    <property type="match status" value="1"/>
</dbReference>
<keyword evidence="6" id="KW-0378">Hydrolase</keyword>
<evidence type="ECO:0000256" key="1">
    <source>
        <dbReference type="ARBA" id="ARBA00004239"/>
    </source>
</evidence>
<dbReference type="GO" id="GO:0005576">
    <property type="term" value="C:extracellular region"/>
    <property type="evidence" value="ECO:0007669"/>
    <property type="project" value="UniProtKB-SubCell"/>
</dbReference>
<comment type="function">
    <text evidence="13">Fibrinolytic activity; shows preferential cleavage of Arg-Gly bonds in all three fibrinogen chains. Contact with the caterpillars causes severe bleeding, due the anticoagulant effect of the protein.</text>
</comment>
<protein>
    <recommendedName>
        <fullName evidence="12">trypsin</fullName>
        <ecNumber evidence="12">3.4.21.4</ecNumber>
    </recommendedName>
</protein>
<keyword evidence="14" id="KW-1205">Fibrinolytic toxin</keyword>
<evidence type="ECO:0000256" key="5">
    <source>
        <dbReference type="ARBA" id="ARBA00022757"/>
    </source>
</evidence>
<comment type="caution">
    <text evidence="16">The sequence shown here is derived from an EMBL/GenBank/DDBJ whole genome shotgun (WGS) entry which is preliminary data.</text>
</comment>
<dbReference type="InterPro" id="IPR001254">
    <property type="entry name" value="Trypsin_dom"/>
</dbReference>
<dbReference type="GO" id="GO:0006508">
    <property type="term" value="P:proteolysis"/>
    <property type="evidence" value="ECO:0007669"/>
    <property type="project" value="UniProtKB-KW"/>
</dbReference>
<dbReference type="PANTHER" id="PTHR24276">
    <property type="entry name" value="POLYSERASE-RELATED"/>
    <property type="match status" value="1"/>
</dbReference>
<evidence type="ECO:0000256" key="9">
    <source>
        <dbReference type="ARBA" id="ARBA00023157"/>
    </source>
</evidence>
<dbReference type="PROSITE" id="PS50240">
    <property type="entry name" value="TRYPSIN_DOM"/>
    <property type="match status" value="1"/>
</dbReference>
<dbReference type="OrthoDB" id="6380398at2759"/>
<comment type="similarity">
    <text evidence="2">Belongs to the peptidase S1 family.</text>
</comment>
<dbReference type="InterPro" id="IPR001314">
    <property type="entry name" value="Peptidase_S1A"/>
</dbReference>
<dbReference type="Proteomes" id="UP000838756">
    <property type="component" value="Unassembled WGS sequence"/>
</dbReference>
<dbReference type="InterPro" id="IPR050430">
    <property type="entry name" value="Peptidase_S1"/>
</dbReference>
<dbReference type="GO" id="GO:0004252">
    <property type="term" value="F:serine-type endopeptidase activity"/>
    <property type="evidence" value="ECO:0007669"/>
    <property type="project" value="UniProtKB-EC"/>
</dbReference>
<gene>
    <name evidence="16" type="primary">jg14304</name>
    <name evidence="16" type="ORF">PAEG_LOCUS10177</name>
</gene>
<feature type="domain" description="Peptidase S1" evidence="15">
    <location>
        <begin position="5"/>
        <end position="219"/>
    </location>
</feature>
<keyword evidence="9" id="KW-1015">Disulfide bond</keyword>
<dbReference type="FunFam" id="2.40.10.10:FF:000068">
    <property type="entry name" value="transmembrane protease serine 2"/>
    <property type="match status" value="1"/>
</dbReference>
<dbReference type="Pfam" id="PF00089">
    <property type="entry name" value="Trypsin"/>
    <property type="match status" value="1"/>
</dbReference>
<dbReference type="GO" id="GO:0090729">
    <property type="term" value="F:toxin activity"/>
    <property type="evidence" value="ECO:0007669"/>
    <property type="project" value="UniProtKB-KW"/>
</dbReference>
<keyword evidence="5" id="KW-0222">Digestion</keyword>
<keyword evidence="17" id="KW-1185">Reference proteome</keyword>
<evidence type="ECO:0000256" key="2">
    <source>
        <dbReference type="ARBA" id="ARBA00007664"/>
    </source>
</evidence>
<dbReference type="PRINTS" id="PR00722">
    <property type="entry name" value="CHYMOTRYPSIN"/>
</dbReference>
<evidence type="ECO:0000256" key="8">
    <source>
        <dbReference type="ARBA" id="ARBA00023145"/>
    </source>
</evidence>
<evidence type="ECO:0000256" key="13">
    <source>
        <dbReference type="ARBA" id="ARBA00055534"/>
    </source>
</evidence>
<dbReference type="EC" id="3.4.21.4" evidence="12"/>
<keyword evidence="3" id="KW-0800">Toxin</keyword>
<evidence type="ECO:0000256" key="3">
    <source>
        <dbReference type="ARBA" id="ARBA00022656"/>
    </source>
</evidence>
<dbReference type="PANTHER" id="PTHR24276:SF97">
    <property type="entry name" value="GH13245P2-RELATED"/>
    <property type="match status" value="1"/>
</dbReference>
<dbReference type="AlphaFoldDB" id="A0A8S4R5R8"/>
<keyword evidence="7" id="KW-0720">Serine protease</keyword>
<evidence type="ECO:0000256" key="10">
    <source>
        <dbReference type="ARBA" id="ARBA00023240"/>
    </source>
</evidence>
<dbReference type="GO" id="GO:0007586">
    <property type="term" value="P:digestion"/>
    <property type="evidence" value="ECO:0007669"/>
    <property type="project" value="UniProtKB-KW"/>
</dbReference>
<evidence type="ECO:0000313" key="16">
    <source>
        <dbReference type="EMBL" id="CAH2231722.1"/>
    </source>
</evidence>
<comment type="subcellular location">
    <subcellularLocation>
        <location evidence="1">Secreted</location>
        <location evidence="1">Extracellular space</location>
    </subcellularLocation>
</comment>
<organism evidence="16 17">
    <name type="scientific">Pararge aegeria aegeria</name>
    <dbReference type="NCBI Taxonomy" id="348720"/>
    <lineage>
        <taxon>Eukaryota</taxon>
        <taxon>Metazoa</taxon>
        <taxon>Ecdysozoa</taxon>
        <taxon>Arthropoda</taxon>
        <taxon>Hexapoda</taxon>
        <taxon>Insecta</taxon>
        <taxon>Pterygota</taxon>
        <taxon>Neoptera</taxon>
        <taxon>Endopterygota</taxon>
        <taxon>Lepidoptera</taxon>
        <taxon>Glossata</taxon>
        <taxon>Ditrysia</taxon>
        <taxon>Papilionoidea</taxon>
        <taxon>Nymphalidae</taxon>
        <taxon>Satyrinae</taxon>
        <taxon>Satyrini</taxon>
        <taxon>Parargina</taxon>
        <taxon>Pararge</taxon>
    </lineage>
</organism>
<reference evidence="16" key="1">
    <citation type="submission" date="2022-03" db="EMBL/GenBank/DDBJ databases">
        <authorList>
            <person name="Lindestad O."/>
        </authorList>
    </citation>
    <scope>NUCLEOTIDE SEQUENCE</scope>
</reference>
<proteinExistence type="inferred from homology"/>
<evidence type="ECO:0000313" key="17">
    <source>
        <dbReference type="Proteomes" id="UP000838756"/>
    </source>
</evidence>
<sequence length="219" mass="24848">MNRRLVAGRDAMIQDYPYVVSIQKDNQHWCAGALLNPRLVITTANCVWKAKRISRMRVRAGSRHMDRGGQLVKIQEVVKHPSWSIRTLPDNDVALLLLNKNIQCVKSYLHRFSDTVHAIDLPNRAMWPAFEDVWVTSWGAERRDGIFQPMGVTLQVYHAMLLDHEKCNNVTMRFGVAVSRNFICIAQTGRRAPCTRDTGAPAVSDGILWGVASWGIRKL</sequence>
<dbReference type="EMBL" id="CAKXAJ010024853">
    <property type="protein sequence ID" value="CAH2231722.1"/>
    <property type="molecule type" value="Genomic_DNA"/>
</dbReference>
<evidence type="ECO:0000259" key="15">
    <source>
        <dbReference type="PROSITE" id="PS50240"/>
    </source>
</evidence>
<dbReference type="CDD" id="cd00190">
    <property type="entry name" value="Tryp_SPc"/>
    <property type="match status" value="1"/>
</dbReference>
<keyword evidence="10" id="KW-1199">Hemostasis impairing toxin</keyword>
<evidence type="ECO:0000256" key="12">
    <source>
        <dbReference type="ARBA" id="ARBA00038868"/>
    </source>
</evidence>
<evidence type="ECO:0000256" key="4">
    <source>
        <dbReference type="ARBA" id="ARBA00022670"/>
    </source>
</evidence>
<evidence type="ECO:0000256" key="6">
    <source>
        <dbReference type="ARBA" id="ARBA00022801"/>
    </source>
</evidence>
<keyword evidence="4" id="KW-0645">Protease</keyword>
<dbReference type="InterPro" id="IPR043504">
    <property type="entry name" value="Peptidase_S1_PA_chymotrypsin"/>
</dbReference>